<dbReference type="EMBL" id="JACJRF010000008">
    <property type="protein sequence ID" value="MBD2343832.1"/>
    <property type="molecule type" value="Genomic_DNA"/>
</dbReference>
<dbReference type="InterPro" id="IPR007165">
    <property type="entry name" value="Phage_holin_4_2"/>
</dbReference>
<organism evidence="2 3">
    <name type="scientific">Anabaena subtropica FACHB-260</name>
    <dbReference type="NCBI Taxonomy" id="2692884"/>
    <lineage>
        <taxon>Bacteria</taxon>
        <taxon>Bacillati</taxon>
        <taxon>Cyanobacteriota</taxon>
        <taxon>Cyanophyceae</taxon>
        <taxon>Nostocales</taxon>
        <taxon>Nostocaceae</taxon>
        <taxon>Anabaena</taxon>
    </lineage>
</organism>
<dbReference type="PANTHER" id="PTHR37309:SF1">
    <property type="entry name" value="SLR0284 PROTEIN"/>
    <property type="match status" value="1"/>
</dbReference>
<dbReference type="Pfam" id="PF04020">
    <property type="entry name" value="Phage_holin_4_2"/>
    <property type="match status" value="1"/>
</dbReference>
<keyword evidence="3" id="KW-1185">Reference proteome</keyword>
<feature type="transmembrane region" description="Helical" evidence="1">
    <location>
        <begin position="91"/>
        <end position="113"/>
    </location>
</feature>
<reference evidence="2 3" key="1">
    <citation type="journal article" date="2020" name="ISME J.">
        <title>Comparative genomics reveals insights into cyanobacterial evolution and habitat adaptation.</title>
        <authorList>
            <person name="Chen M.Y."/>
            <person name="Teng W.K."/>
            <person name="Zhao L."/>
            <person name="Hu C.X."/>
            <person name="Zhou Y.K."/>
            <person name="Han B.P."/>
            <person name="Song L.R."/>
            <person name="Shu W.S."/>
        </authorList>
    </citation>
    <scope>NUCLEOTIDE SEQUENCE [LARGE SCALE GENOMIC DNA]</scope>
    <source>
        <strain evidence="2 3">FACHB-260</strain>
    </source>
</reference>
<evidence type="ECO:0000313" key="2">
    <source>
        <dbReference type="EMBL" id="MBD2343832.1"/>
    </source>
</evidence>
<name>A0ABR8CKT5_9NOST</name>
<keyword evidence="1" id="KW-0812">Transmembrane</keyword>
<sequence>MKNFFLTWLGTAVALLITAHIVPGFSVRSFVAALVAVFVIGLVNAFIKPILSILSFPITLLTFGLFTFVINALTLWLASVLTPGSGFEIKGFLAAFLGSIVLSIVSSLINYLLRAVE</sequence>
<keyword evidence="1" id="KW-0472">Membrane</keyword>
<gene>
    <name evidence="2" type="ORF">H6G18_06685</name>
</gene>
<dbReference type="RefSeq" id="WP_190406301.1">
    <property type="nucleotide sequence ID" value="NZ_JACJRF010000008.1"/>
</dbReference>
<feature type="transmembrane region" description="Helical" evidence="1">
    <location>
        <begin position="29"/>
        <end position="47"/>
    </location>
</feature>
<dbReference type="PANTHER" id="PTHR37309">
    <property type="entry name" value="SLR0284 PROTEIN"/>
    <property type="match status" value="1"/>
</dbReference>
<evidence type="ECO:0000313" key="3">
    <source>
        <dbReference type="Proteomes" id="UP000607281"/>
    </source>
</evidence>
<dbReference type="Proteomes" id="UP000607281">
    <property type="component" value="Unassembled WGS sequence"/>
</dbReference>
<evidence type="ECO:0000256" key="1">
    <source>
        <dbReference type="SAM" id="Phobius"/>
    </source>
</evidence>
<proteinExistence type="predicted"/>
<feature type="transmembrane region" description="Helical" evidence="1">
    <location>
        <begin position="54"/>
        <end position="79"/>
    </location>
</feature>
<protein>
    <submittedName>
        <fullName evidence="2">Phage holin family protein</fullName>
    </submittedName>
</protein>
<accession>A0ABR8CKT5</accession>
<comment type="caution">
    <text evidence="2">The sequence shown here is derived from an EMBL/GenBank/DDBJ whole genome shotgun (WGS) entry which is preliminary data.</text>
</comment>
<keyword evidence="1" id="KW-1133">Transmembrane helix</keyword>